<dbReference type="PANTHER" id="PTHR30480">
    <property type="entry name" value="BETA-HEXOSAMINIDASE-RELATED"/>
    <property type="match status" value="1"/>
</dbReference>
<sequence>MSTSQRRNRRPTVRPLTAILSVLGAIAMVAAVVVGLNLRNHRDGASVQTAESPAETTPAAEAPAPANCSLSLRDKLAQLLMVGVKDAADARAVVADHKVGGIFIGSWTDLGMLGDPLREIEAVAVDTEAKIPLAVSVDEEGGRVSRLKKVIGEQLAPRELVAAGKTPEQVEELAEQRAKEMVKLGITIDFAPLLDVTSGDPDGAIGDRSFSGDPAVVTKYAGAYARGLKKGGLTAVFKHFPGHGHASGDSHTGGVSTPPLAQLENNDLLPYKDLIPQHLAEVMVGHMVVPGLTDGKQASLSGPAYAKLREMGFTDVAFTDDLSSMKAITDIYPVPDAVLLSLQAGADIALWVTTDEVPAVLDRLEKAVADNELPMERVNEALGRVLKMKGAPPLGC</sequence>
<dbReference type="GO" id="GO:0005975">
    <property type="term" value="P:carbohydrate metabolic process"/>
    <property type="evidence" value="ECO:0007669"/>
    <property type="project" value="InterPro"/>
</dbReference>
<proteinExistence type="inferred from homology"/>
<organism evidence="8 9">
    <name type="scientific">Mycolicibacterium insubricum</name>
    <dbReference type="NCBI Taxonomy" id="444597"/>
    <lineage>
        <taxon>Bacteria</taxon>
        <taxon>Bacillati</taxon>
        <taxon>Actinomycetota</taxon>
        <taxon>Actinomycetes</taxon>
        <taxon>Mycobacteriales</taxon>
        <taxon>Mycobacteriaceae</taxon>
        <taxon>Mycolicibacterium</taxon>
    </lineage>
</organism>
<dbReference type="SUPFAM" id="SSF51445">
    <property type="entry name" value="(Trans)glycosidases"/>
    <property type="match status" value="1"/>
</dbReference>
<dbReference type="InterPro" id="IPR001764">
    <property type="entry name" value="Glyco_hydro_3_N"/>
</dbReference>
<protein>
    <recommendedName>
        <fullName evidence="3">beta-N-acetylhexosaminidase</fullName>
        <ecNumber evidence="3">3.2.1.52</ecNumber>
    </recommendedName>
</protein>
<keyword evidence="5" id="KW-0326">Glycosidase</keyword>
<dbReference type="STRING" id="444597.BST26_11395"/>
<evidence type="ECO:0000259" key="7">
    <source>
        <dbReference type="Pfam" id="PF00933"/>
    </source>
</evidence>
<dbReference type="Proteomes" id="UP000192801">
    <property type="component" value="Unassembled WGS sequence"/>
</dbReference>
<evidence type="ECO:0000256" key="2">
    <source>
        <dbReference type="ARBA" id="ARBA00005336"/>
    </source>
</evidence>
<dbReference type="Pfam" id="PF00933">
    <property type="entry name" value="Glyco_hydro_3"/>
    <property type="match status" value="1"/>
</dbReference>
<dbReference type="EMBL" id="MVHS01000023">
    <property type="protein sequence ID" value="ORA70289.1"/>
    <property type="molecule type" value="Genomic_DNA"/>
</dbReference>
<dbReference type="EC" id="3.2.1.52" evidence="3"/>
<evidence type="ECO:0000256" key="4">
    <source>
        <dbReference type="ARBA" id="ARBA00022801"/>
    </source>
</evidence>
<accession>A0A1X0DDL8</accession>
<keyword evidence="4" id="KW-0378">Hydrolase</keyword>
<name>A0A1X0DDL8_9MYCO</name>
<dbReference type="InterPro" id="IPR036962">
    <property type="entry name" value="Glyco_hydro_3_N_sf"/>
</dbReference>
<dbReference type="InterPro" id="IPR017853">
    <property type="entry name" value="GH"/>
</dbReference>
<evidence type="ECO:0000256" key="3">
    <source>
        <dbReference type="ARBA" id="ARBA00012663"/>
    </source>
</evidence>
<feature type="region of interest" description="Disordered" evidence="6">
    <location>
        <begin position="46"/>
        <end position="65"/>
    </location>
</feature>
<comment type="catalytic activity">
    <reaction evidence="1">
        <text>Hydrolysis of terminal non-reducing N-acetyl-D-hexosamine residues in N-acetyl-beta-D-hexosaminides.</text>
        <dbReference type="EC" id="3.2.1.52"/>
    </reaction>
</comment>
<evidence type="ECO:0000256" key="6">
    <source>
        <dbReference type="SAM" id="MobiDB-lite"/>
    </source>
</evidence>
<dbReference type="InterPro" id="IPR050226">
    <property type="entry name" value="NagZ_Beta-hexosaminidase"/>
</dbReference>
<comment type="similarity">
    <text evidence="2">Belongs to the glycosyl hydrolase 3 family.</text>
</comment>
<dbReference type="RefSeq" id="WP_083031055.1">
    <property type="nucleotide sequence ID" value="NZ_AP022618.1"/>
</dbReference>
<comment type="caution">
    <text evidence="8">The sequence shown here is derived from an EMBL/GenBank/DDBJ whole genome shotgun (WGS) entry which is preliminary data.</text>
</comment>
<dbReference type="AlphaFoldDB" id="A0A1X0DDL8"/>
<gene>
    <name evidence="8" type="ORF">BST26_11395</name>
</gene>
<feature type="domain" description="Glycoside hydrolase family 3 N-terminal" evidence="7">
    <location>
        <begin position="72"/>
        <end position="387"/>
    </location>
</feature>
<evidence type="ECO:0000256" key="5">
    <source>
        <dbReference type="ARBA" id="ARBA00023295"/>
    </source>
</evidence>
<reference evidence="8 9" key="1">
    <citation type="submission" date="2016-12" db="EMBL/GenBank/DDBJ databases">
        <title>The new phylogeny of genus Mycobacterium.</title>
        <authorList>
            <person name="Tortoli E."/>
            <person name="Trovato A."/>
            <person name="Cirillo D.M."/>
        </authorList>
    </citation>
    <scope>NUCLEOTIDE SEQUENCE [LARGE SCALE GENOMIC DNA]</scope>
    <source>
        <strain evidence="8 9">DSM 45130</strain>
    </source>
</reference>
<dbReference type="Gene3D" id="3.20.20.300">
    <property type="entry name" value="Glycoside hydrolase, family 3, N-terminal domain"/>
    <property type="match status" value="1"/>
</dbReference>
<evidence type="ECO:0000256" key="1">
    <source>
        <dbReference type="ARBA" id="ARBA00001231"/>
    </source>
</evidence>
<dbReference type="GO" id="GO:0009254">
    <property type="term" value="P:peptidoglycan turnover"/>
    <property type="evidence" value="ECO:0007669"/>
    <property type="project" value="TreeGrafter"/>
</dbReference>
<evidence type="ECO:0000313" key="8">
    <source>
        <dbReference type="EMBL" id="ORA70289.1"/>
    </source>
</evidence>
<feature type="compositionally biased region" description="Low complexity" evidence="6">
    <location>
        <begin position="49"/>
        <end position="65"/>
    </location>
</feature>
<evidence type="ECO:0000313" key="9">
    <source>
        <dbReference type="Proteomes" id="UP000192801"/>
    </source>
</evidence>
<keyword evidence="9" id="KW-1185">Reference proteome</keyword>
<dbReference type="OrthoDB" id="9805821at2"/>
<dbReference type="GO" id="GO:0004563">
    <property type="term" value="F:beta-N-acetylhexosaminidase activity"/>
    <property type="evidence" value="ECO:0007669"/>
    <property type="project" value="UniProtKB-EC"/>
</dbReference>
<dbReference type="PANTHER" id="PTHR30480:SF13">
    <property type="entry name" value="BETA-HEXOSAMINIDASE"/>
    <property type="match status" value="1"/>
</dbReference>